<proteinExistence type="predicted"/>
<name>A0AAP0RLB2_LIQFO</name>
<accession>A0AAP0RLB2</accession>
<evidence type="ECO:0000313" key="3">
    <source>
        <dbReference type="Proteomes" id="UP001415857"/>
    </source>
</evidence>
<evidence type="ECO:0000259" key="1">
    <source>
        <dbReference type="Pfam" id="PF03108"/>
    </source>
</evidence>
<evidence type="ECO:0000313" key="2">
    <source>
        <dbReference type="EMBL" id="KAK9279212.1"/>
    </source>
</evidence>
<gene>
    <name evidence="2" type="ORF">L1049_012890</name>
</gene>
<dbReference type="Pfam" id="PF03108">
    <property type="entry name" value="DBD_Tnp_Mut"/>
    <property type="match status" value="1"/>
</dbReference>
<feature type="domain" description="Transposase MuDR plant" evidence="1">
    <location>
        <begin position="41"/>
        <end position="104"/>
    </location>
</feature>
<comment type="caution">
    <text evidence="2">The sequence shown here is derived from an EMBL/GenBank/DDBJ whole genome shotgun (WGS) entry which is preliminary data.</text>
</comment>
<dbReference type="Proteomes" id="UP001415857">
    <property type="component" value="Unassembled WGS sequence"/>
</dbReference>
<organism evidence="2 3">
    <name type="scientific">Liquidambar formosana</name>
    <name type="common">Formosan gum</name>
    <dbReference type="NCBI Taxonomy" id="63359"/>
    <lineage>
        <taxon>Eukaryota</taxon>
        <taxon>Viridiplantae</taxon>
        <taxon>Streptophyta</taxon>
        <taxon>Embryophyta</taxon>
        <taxon>Tracheophyta</taxon>
        <taxon>Spermatophyta</taxon>
        <taxon>Magnoliopsida</taxon>
        <taxon>eudicotyledons</taxon>
        <taxon>Gunneridae</taxon>
        <taxon>Pentapetalae</taxon>
        <taxon>Saxifragales</taxon>
        <taxon>Altingiaceae</taxon>
        <taxon>Liquidambar</taxon>
    </lineage>
</organism>
<protein>
    <recommendedName>
        <fullName evidence="1">Transposase MuDR plant domain-containing protein</fullName>
    </recommendedName>
</protein>
<reference evidence="2 3" key="1">
    <citation type="journal article" date="2024" name="Plant J.">
        <title>Genome sequences and population genomics reveal climatic adaptation and genomic divergence between two closely related sweetgum species.</title>
        <authorList>
            <person name="Xu W.Q."/>
            <person name="Ren C.Q."/>
            <person name="Zhang X.Y."/>
            <person name="Comes H.P."/>
            <person name="Liu X.H."/>
            <person name="Li Y.G."/>
            <person name="Kettle C.J."/>
            <person name="Jalonen R."/>
            <person name="Gaisberger H."/>
            <person name="Ma Y.Z."/>
            <person name="Qiu Y.X."/>
        </authorList>
    </citation>
    <scope>NUCLEOTIDE SEQUENCE [LARGE SCALE GENOMIC DNA]</scope>
    <source>
        <strain evidence="2">Hangzhou</strain>
    </source>
</reference>
<keyword evidence="3" id="KW-1185">Reference proteome</keyword>
<dbReference type="EMBL" id="JBBPBK010000008">
    <property type="protein sequence ID" value="KAK9279212.1"/>
    <property type="molecule type" value="Genomic_DNA"/>
</dbReference>
<dbReference type="InterPro" id="IPR004332">
    <property type="entry name" value="Transposase_MuDR"/>
</dbReference>
<sequence>MSEYADYNDFISLDSSSDDEGRLKPMKYPEFCRERDMLSPKLVLGTTFATVQDFRDLMREVAIRKGYDLFFIKNDGDRITVRCRDNCGWRVHASYVKGKEKFQVKTLRHPKHSCSRLRKND</sequence>
<dbReference type="AlphaFoldDB" id="A0AAP0RLB2"/>